<evidence type="ECO:0000313" key="2">
    <source>
        <dbReference type="EMBL" id="CAB4003459.1"/>
    </source>
</evidence>
<evidence type="ECO:0000256" key="1">
    <source>
        <dbReference type="SAM" id="MobiDB-lite"/>
    </source>
</evidence>
<dbReference type="AlphaFoldDB" id="A0A6S7HGR1"/>
<feature type="region of interest" description="Disordered" evidence="1">
    <location>
        <begin position="1"/>
        <end position="33"/>
    </location>
</feature>
<name>A0A6S7HGR1_PARCT</name>
<evidence type="ECO:0000313" key="3">
    <source>
        <dbReference type="Proteomes" id="UP001152795"/>
    </source>
</evidence>
<dbReference type="EMBL" id="CACRXK020004635">
    <property type="protein sequence ID" value="CAB4003459.1"/>
    <property type="molecule type" value="Genomic_DNA"/>
</dbReference>
<keyword evidence="3" id="KW-1185">Reference proteome</keyword>
<comment type="caution">
    <text evidence="2">The sequence shown here is derived from an EMBL/GenBank/DDBJ whole genome shotgun (WGS) entry which is preliminary data.</text>
</comment>
<organism evidence="2 3">
    <name type="scientific">Paramuricea clavata</name>
    <name type="common">Red gorgonian</name>
    <name type="synonym">Violescent sea-whip</name>
    <dbReference type="NCBI Taxonomy" id="317549"/>
    <lineage>
        <taxon>Eukaryota</taxon>
        <taxon>Metazoa</taxon>
        <taxon>Cnidaria</taxon>
        <taxon>Anthozoa</taxon>
        <taxon>Octocorallia</taxon>
        <taxon>Malacalcyonacea</taxon>
        <taxon>Plexauridae</taxon>
        <taxon>Paramuricea</taxon>
    </lineage>
</organism>
<gene>
    <name evidence="2" type="ORF">PACLA_8A074448</name>
</gene>
<feature type="region of interest" description="Disordered" evidence="1">
    <location>
        <begin position="68"/>
        <end position="95"/>
    </location>
</feature>
<protein>
    <submittedName>
        <fullName evidence="2">Uncharacterized protein</fullName>
    </submittedName>
</protein>
<feature type="compositionally biased region" description="Low complexity" evidence="1">
    <location>
        <begin position="10"/>
        <end position="20"/>
    </location>
</feature>
<proteinExistence type="predicted"/>
<accession>A0A6S7HGR1</accession>
<dbReference type="Proteomes" id="UP001152795">
    <property type="component" value="Unassembled WGS sequence"/>
</dbReference>
<reference evidence="2" key="1">
    <citation type="submission" date="2020-04" db="EMBL/GenBank/DDBJ databases">
        <authorList>
            <person name="Alioto T."/>
            <person name="Alioto T."/>
            <person name="Gomez Garrido J."/>
        </authorList>
    </citation>
    <scope>NUCLEOTIDE SEQUENCE</scope>
    <source>
        <strain evidence="2">A484AB</strain>
    </source>
</reference>
<sequence length="200" mass="22895">MRRVNKQINKADAATKSKSKSYADQRRGAKQPNFKIIKIKPTMITARRGEHQVTRNCSNFKLFTGNSSDNESDVSMDDNAVGQPNIEVGQGRGEPRREIEEPIPHIRDNDLEMGSELSSTVFWRFKKVFISVVWGCMFPTHFCQFFKKITIKDDRDFSLKDIVVGGVTMKKFLEGTRQQFTLSEDFKVELSNGKKMEGSF</sequence>